<dbReference type="Proteomes" id="UP001489004">
    <property type="component" value="Unassembled WGS sequence"/>
</dbReference>
<comment type="caution">
    <text evidence="2">The sequence shown here is derived from an EMBL/GenBank/DDBJ whole genome shotgun (WGS) entry which is preliminary data.</text>
</comment>
<dbReference type="EMBL" id="JALJOR010000002">
    <property type="protein sequence ID" value="KAK9823733.1"/>
    <property type="molecule type" value="Genomic_DNA"/>
</dbReference>
<protein>
    <recommendedName>
        <fullName evidence="1">FHA domain-containing protein</fullName>
    </recommendedName>
</protein>
<gene>
    <name evidence="2" type="ORF">WJX72_004994</name>
</gene>
<organism evidence="2 3">
    <name type="scientific">[Myrmecia] bisecta</name>
    <dbReference type="NCBI Taxonomy" id="41462"/>
    <lineage>
        <taxon>Eukaryota</taxon>
        <taxon>Viridiplantae</taxon>
        <taxon>Chlorophyta</taxon>
        <taxon>core chlorophytes</taxon>
        <taxon>Trebouxiophyceae</taxon>
        <taxon>Trebouxiales</taxon>
        <taxon>Trebouxiaceae</taxon>
        <taxon>Myrmecia</taxon>
    </lineage>
</organism>
<dbReference type="Gene3D" id="2.60.200.20">
    <property type="match status" value="1"/>
</dbReference>
<accession>A0AAW1QQN6</accession>
<proteinExistence type="predicted"/>
<name>A0AAW1QQN6_9CHLO</name>
<dbReference type="InterPro" id="IPR008984">
    <property type="entry name" value="SMAD_FHA_dom_sf"/>
</dbReference>
<feature type="domain" description="FHA" evidence="1">
    <location>
        <begin position="95"/>
        <end position="156"/>
    </location>
</feature>
<dbReference type="SUPFAM" id="SSF49879">
    <property type="entry name" value="SMAD/FHA domain"/>
    <property type="match status" value="1"/>
</dbReference>
<evidence type="ECO:0000259" key="1">
    <source>
        <dbReference type="Pfam" id="PF00498"/>
    </source>
</evidence>
<reference evidence="2 3" key="1">
    <citation type="journal article" date="2024" name="Nat. Commun.">
        <title>Phylogenomics reveals the evolutionary origins of lichenization in chlorophyte algae.</title>
        <authorList>
            <person name="Puginier C."/>
            <person name="Libourel C."/>
            <person name="Otte J."/>
            <person name="Skaloud P."/>
            <person name="Haon M."/>
            <person name="Grisel S."/>
            <person name="Petersen M."/>
            <person name="Berrin J.G."/>
            <person name="Delaux P.M."/>
            <person name="Dal Grande F."/>
            <person name="Keller J."/>
        </authorList>
    </citation>
    <scope>NUCLEOTIDE SEQUENCE [LARGE SCALE GENOMIC DNA]</scope>
    <source>
        <strain evidence="2 3">SAG 2043</strain>
    </source>
</reference>
<dbReference type="Pfam" id="PF00498">
    <property type="entry name" value="FHA"/>
    <property type="match status" value="1"/>
</dbReference>
<evidence type="ECO:0000313" key="3">
    <source>
        <dbReference type="Proteomes" id="UP001489004"/>
    </source>
</evidence>
<sequence>MAFQIGTSTMSLSTKICTPIALRPAARAPRSLIAARAPLRVVAETIWQLAPHPSKPSSAKLGKPFDLSGGKAGEKQTFTLATDGHGSDAQSEVFQISGVHVEFECKDAEEGARGPDAPSDLYIKDVDSKVSLLIDGKELEKGKQVKLHTGAEIQFGDEGVFQIQRDSRAHA</sequence>
<dbReference type="InterPro" id="IPR000253">
    <property type="entry name" value="FHA_dom"/>
</dbReference>
<keyword evidence="3" id="KW-1185">Reference proteome</keyword>
<evidence type="ECO:0000313" key="2">
    <source>
        <dbReference type="EMBL" id="KAK9823733.1"/>
    </source>
</evidence>
<dbReference type="AlphaFoldDB" id="A0AAW1QQN6"/>